<dbReference type="GeneID" id="6079789"/>
<dbReference type="AlphaFoldDB" id="B0DJJ9"/>
<evidence type="ECO:0000313" key="1">
    <source>
        <dbReference type="EMBL" id="EDR05221.1"/>
    </source>
</evidence>
<gene>
    <name evidence="1" type="ORF">LACBIDRAFT_329891</name>
</gene>
<protein>
    <submittedName>
        <fullName evidence="1">Predicted protein</fullName>
    </submittedName>
</protein>
<dbReference type="EMBL" id="DS547114">
    <property type="protein sequence ID" value="EDR05221.1"/>
    <property type="molecule type" value="Genomic_DNA"/>
</dbReference>
<dbReference type="InParanoid" id="B0DJJ9"/>
<name>B0DJJ9_LACBS</name>
<keyword evidence="2" id="KW-1185">Reference proteome</keyword>
<proteinExistence type="predicted"/>
<reference evidence="1 2" key="1">
    <citation type="journal article" date="2008" name="Nature">
        <title>The genome of Laccaria bicolor provides insights into mycorrhizal symbiosis.</title>
        <authorList>
            <person name="Martin F."/>
            <person name="Aerts A."/>
            <person name="Ahren D."/>
            <person name="Brun A."/>
            <person name="Danchin E.G.J."/>
            <person name="Duchaussoy F."/>
            <person name="Gibon J."/>
            <person name="Kohler A."/>
            <person name="Lindquist E."/>
            <person name="Pereda V."/>
            <person name="Salamov A."/>
            <person name="Shapiro H.J."/>
            <person name="Wuyts J."/>
            <person name="Blaudez D."/>
            <person name="Buee M."/>
            <person name="Brokstein P."/>
            <person name="Canbaeck B."/>
            <person name="Cohen D."/>
            <person name="Courty P.E."/>
            <person name="Coutinho P.M."/>
            <person name="Delaruelle C."/>
            <person name="Detter J.C."/>
            <person name="Deveau A."/>
            <person name="DiFazio S."/>
            <person name="Duplessis S."/>
            <person name="Fraissinet-Tachet L."/>
            <person name="Lucic E."/>
            <person name="Frey-Klett P."/>
            <person name="Fourrey C."/>
            <person name="Feussner I."/>
            <person name="Gay G."/>
            <person name="Grimwood J."/>
            <person name="Hoegger P.J."/>
            <person name="Jain P."/>
            <person name="Kilaru S."/>
            <person name="Labbe J."/>
            <person name="Lin Y.C."/>
            <person name="Legue V."/>
            <person name="Le Tacon F."/>
            <person name="Marmeisse R."/>
            <person name="Melayah D."/>
            <person name="Montanini B."/>
            <person name="Muratet M."/>
            <person name="Nehls U."/>
            <person name="Niculita-Hirzel H."/>
            <person name="Oudot-Le Secq M.P."/>
            <person name="Peter M."/>
            <person name="Quesneville H."/>
            <person name="Rajashekar B."/>
            <person name="Reich M."/>
            <person name="Rouhier N."/>
            <person name="Schmutz J."/>
            <person name="Yin T."/>
            <person name="Chalot M."/>
            <person name="Henrissat B."/>
            <person name="Kuees U."/>
            <person name="Lucas S."/>
            <person name="Van de Peer Y."/>
            <person name="Podila G.K."/>
            <person name="Polle A."/>
            <person name="Pukkila P.J."/>
            <person name="Richardson P.M."/>
            <person name="Rouze P."/>
            <person name="Sanders I.R."/>
            <person name="Stajich J.E."/>
            <person name="Tunlid A."/>
            <person name="Tuskan G."/>
            <person name="Grigoriev I.V."/>
        </authorList>
    </citation>
    <scope>NUCLEOTIDE SEQUENCE [LARGE SCALE GENOMIC DNA]</scope>
    <source>
        <strain evidence="2">S238N-H82 / ATCC MYA-4686</strain>
    </source>
</reference>
<organism evidence="2">
    <name type="scientific">Laccaria bicolor (strain S238N-H82 / ATCC MYA-4686)</name>
    <name type="common">Bicoloured deceiver</name>
    <name type="synonym">Laccaria laccata var. bicolor</name>
    <dbReference type="NCBI Taxonomy" id="486041"/>
    <lineage>
        <taxon>Eukaryota</taxon>
        <taxon>Fungi</taxon>
        <taxon>Dikarya</taxon>
        <taxon>Basidiomycota</taxon>
        <taxon>Agaricomycotina</taxon>
        <taxon>Agaricomycetes</taxon>
        <taxon>Agaricomycetidae</taxon>
        <taxon>Agaricales</taxon>
        <taxon>Agaricineae</taxon>
        <taxon>Hydnangiaceae</taxon>
        <taxon>Laccaria</taxon>
    </lineage>
</organism>
<dbReference type="KEGG" id="lbc:LACBIDRAFT_329891"/>
<dbReference type="Proteomes" id="UP000001194">
    <property type="component" value="Unassembled WGS sequence"/>
</dbReference>
<accession>B0DJJ9</accession>
<sequence length="146" mass="16376">MSQNEFAGGPYVSPIFAEVDVKWYHGRSEMTKHQRKAFQKCGDQLVYRLLEIDRFCGRMALSNPRFAADDTFPVRHGGVDSASAEQGQLASTEWMAIQPFNVKMDAYDLNNSSADIVNANFGNMLNGCGAFPQTERYRTRAEAQPN</sequence>
<evidence type="ECO:0000313" key="2">
    <source>
        <dbReference type="Proteomes" id="UP000001194"/>
    </source>
</evidence>
<dbReference type="RefSeq" id="XP_001884186.1">
    <property type="nucleotide sequence ID" value="XM_001884151.1"/>
</dbReference>
<dbReference type="HOGENOM" id="CLU_1777786_0_0_1"/>